<accession>A0A2X2CDM8</accession>
<reference evidence="4 5" key="1">
    <citation type="submission" date="2018-06" db="EMBL/GenBank/DDBJ databases">
        <authorList>
            <consortium name="Pathogen Informatics"/>
            <person name="Doyle S."/>
        </authorList>
    </citation>
    <scope>NUCLEOTIDE SEQUENCE [LARGE SCALE GENOMIC DNA]</scope>
    <source>
        <strain evidence="4 5">NCTC11842</strain>
    </source>
</reference>
<dbReference type="InterPro" id="IPR043143">
    <property type="entry name" value="Mal/L-sulf/L-lact_DH-like_NADP"/>
</dbReference>
<evidence type="ECO:0000313" key="4">
    <source>
        <dbReference type="EMBL" id="SPZ06237.1"/>
    </source>
</evidence>
<dbReference type="Gene3D" id="3.30.1370.60">
    <property type="entry name" value="Hypothetical oxidoreductase yiak, domain 2"/>
    <property type="match status" value="1"/>
</dbReference>
<sequence>MQYTCVEQGALEGFCQQVFRAHGLAAPDAELAARVLVNSDARGIPSHGVARLPRYVRGLKAGSILTDAKPKLIHETPLSLVLDAQGGMGTTVSQQAMDAVIAKACEHGAGFATVRDSNHFGIAAWYAMQALPHDLIGIAMTNTAALGVPTHGRQCMFGTNPIAFAAPADREKAFVLDMSTTAVTRGKLEVYGRQNTPLPTGWAAAPDGGDAHDAPSLLESMNIYAGGGLHPLGGAGTEFGGHKGYGLAVMVDILCGALAGHGFGRHLHDTPGSTGRVGHFFAAFRIDLFRPADEFRQAMDQLLSDLRTSEPAAGHDQVWYAGLKEIQAQEAASREGVPVETGVIESLQALGEACGVTLAGIKEPSHA</sequence>
<evidence type="ECO:0000256" key="1">
    <source>
        <dbReference type="ARBA" id="ARBA00006056"/>
    </source>
</evidence>
<dbReference type="Proteomes" id="UP000250443">
    <property type="component" value="Unassembled WGS sequence"/>
</dbReference>
<dbReference type="Pfam" id="PF02615">
    <property type="entry name" value="Ldh_2"/>
    <property type="match status" value="1"/>
</dbReference>
<gene>
    <name evidence="4" type="primary">allD_2</name>
    <name evidence="3" type="ORF">IRZ65_09105</name>
    <name evidence="4" type="ORF">NCTC11842_02130</name>
</gene>
<dbReference type="InterPro" id="IPR003767">
    <property type="entry name" value="Malate/L-lactate_DH-like"/>
</dbReference>
<dbReference type="InterPro" id="IPR043144">
    <property type="entry name" value="Mal/L-sulf/L-lact_DH-like_ah"/>
</dbReference>
<evidence type="ECO:0000313" key="5">
    <source>
        <dbReference type="Proteomes" id="UP000250443"/>
    </source>
</evidence>
<proteinExistence type="inferred from homology"/>
<dbReference type="AlphaFoldDB" id="A0A2X2CDM8"/>
<dbReference type="EMBL" id="JADMCD010000003">
    <property type="protein sequence ID" value="MBF8640840.1"/>
    <property type="molecule type" value="Genomic_DNA"/>
</dbReference>
<protein>
    <submittedName>
        <fullName evidence="3 4">Oxidoreductase</fullName>
        <ecNumber evidence="4">1.1.1.-</ecNumber>
        <ecNumber evidence="4">1.1.1.154</ecNumber>
    </submittedName>
</protein>
<evidence type="ECO:0000256" key="2">
    <source>
        <dbReference type="ARBA" id="ARBA00023002"/>
    </source>
</evidence>
<dbReference type="EC" id="1.1.1.154" evidence="4"/>
<dbReference type="PANTHER" id="PTHR11091">
    <property type="entry name" value="OXIDOREDUCTASE-RELATED"/>
    <property type="match status" value="1"/>
</dbReference>
<comment type="similarity">
    <text evidence="1">Belongs to the LDH2/MDH2 oxidoreductase family.</text>
</comment>
<reference evidence="3 6" key="2">
    <citation type="submission" date="2020-10" db="EMBL/GenBank/DDBJ databases">
        <title>Genome sequences of Pseudomonas isolates.</title>
        <authorList>
            <person name="Wessels L."/>
            <person name="Reich F."/>
            <person name="Hammerl J."/>
        </authorList>
    </citation>
    <scope>NUCLEOTIDE SEQUENCE [LARGE SCALE GENOMIC DNA]</scope>
    <source>
        <strain evidence="3 6">20-MO00624-0</strain>
    </source>
</reference>
<dbReference type="RefSeq" id="WP_010798288.1">
    <property type="nucleotide sequence ID" value="NZ_CP069262.1"/>
</dbReference>
<dbReference type="InterPro" id="IPR036111">
    <property type="entry name" value="Mal/L-sulfo/L-lacto_DH-like_sf"/>
</dbReference>
<keyword evidence="2 4" id="KW-0560">Oxidoreductase</keyword>
<name>A0A2X2CDM8_PSELU</name>
<dbReference type="Proteomes" id="UP000626180">
    <property type="component" value="Unassembled WGS sequence"/>
</dbReference>
<evidence type="ECO:0000313" key="6">
    <source>
        <dbReference type="Proteomes" id="UP000626180"/>
    </source>
</evidence>
<keyword evidence="6" id="KW-1185">Reference proteome</keyword>
<organism evidence="4 5">
    <name type="scientific">Pseudomonas luteola</name>
    <dbReference type="NCBI Taxonomy" id="47886"/>
    <lineage>
        <taxon>Bacteria</taxon>
        <taxon>Pseudomonadati</taxon>
        <taxon>Pseudomonadota</taxon>
        <taxon>Gammaproteobacteria</taxon>
        <taxon>Pseudomonadales</taxon>
        <taxon>Pseudomonadaceae</taxon>
        <taxon>Pseudomonas</taxon>
    </lineage>
</organism>
<dbReference type="Gene3D" id="1.10.1530.10">
    <property type="match status" value="1"/>
</dbReference>
<evidence type="ECO:0000313" key="3">
    <source>
        <dbReference type="EMBL" id="MBF8640840.1"/>
    </source>
</evidence>
<dbReference type="GO" id="GO:0009040">
    <property type="term" value="F:ureidoglycolate dehydrogenase activity"/>
    <property type="evidence" value="ECO:0007669"/>
    <property type="project" value="UniProtKB-EC"/>
</dbReference>
<dbReference type="EMBL" id="UAUF01000011">
    <property type="protein sequence ID" value="SPZ06237.1"/>
    <property type="molecule type" value="Genomic_DNA"/>
</dbReference>
<dbReference type="SUPFAM" id="SSF89733">
    <property type="entry name" value="L-sulfolactate dehydrogenase-like"/>
    <property type="match status" value="1"/>
</dbReference>
<dbReference type="EC" id="1.1.1.-" evidence="4"/>
<dbReference type="PANTHER" id="PTHR11091:SF0">
    <property type="entry name" value="MALATE DEHYDROGENASE"/>
    <property type="match status" value="1"/>
</dbReference>